<evidence type="ECO:0000313" key="3">
    <source>
        <dbReference type="EMBL" id="SCV67805.1"/>
    </source>
</evidence>
<gene>
    <name evidence="3" type="ORF">BQ2448_5416</name>
</gene>
<evidence type="ECO:0000256" key="2">
    <source>
        <dbReference type="SAM" id="MobiDB-lite"/>
    </source>
</evidence>
<dbReference type="Proteomes" id="UP000198372">
    <property type="component" value="Unassembled WGS sequence"/>
</dbReference>
<accession>A0A238F454</accession>
<feature type="region of interest" description="Disordered" evidence="2">
    <location>
        <begin position="284"/>
        <end position="390"/>
    </location>
</feature>
<feature type="coiled-coil region" evidence="1">
    <location>
        <begin position="152"/>
        <end position="212"/>
    </location>
</feature>
<dbReference type="OrthoDB" id="2536757at2759"/>
<keyword evidence="4" id="KW-1185">Reference proteome</keyword>
<feature type="compositionally biased region" description="Polar residues" evidence="2">
    <location>
        <begin position="338"/>
        <end position="358"/>
    </location>
</feature>
<dbReference type="EMBL" id="FMSP01000002">
    <property type="protein sequence ID" value="SCV67805.1"/>
    <property type="molecule type" value="Genomic_DNA"/>
</dbReference>
<name>A0A238F454_9BASI</name>
<dbReference type="AlphaFoldDB" id="A0A238F454"/>
<feature type="region of interest" description="Disordered" evidence="2">
    <location>
        <begin position="244"/>
        <end position="270"/>
    </location>
</feature>
<proteinExistence type="predicted"/>
<sequence>MSTYLAESLNSIARSSALIDALTFRRTRAFSRAILATEEQFEAHMIRDAEPYELALFRPTLESRYDALDGGLMDDDAENVFGASSGAGAVVGGEEKWTAAKRGGPQRAGAWDKASPLKERKGTAAAEDPDRCLRAALKLLSIYPLPRATEHVEALQHQFNGLLETMVEHEEALKRPIARAAMGPHEQELQRASDLEDAIKREQMEIFALEQIHAEKQAEVIAVPAETFYIPVELMGFHRKQVAAASSKTRTRRIPMAKAPPPGPGEVNPFAKSDMLEKRAEAIMSQSTPARACPVVQAASATRTTPRANRGATSATSSPRSPVKSTPPPKSPASRSPGGTTPKRTPLASSSPGSSRQITPRAARPPAGVRSSPAKASPKKSKDDDLLPSGVTSADLVQYSTKLWATLGDPIRPWARKAVPRQEQDAAAAPAEEILSIADTLATLRTAVTAASMAPVDPVSPARSHTTTTTANEDDPMPPSSALAMEYEALNLILSTLSRTPLVPPPSASLPPLSITLRDAVLPSSLGSAGATTFVAPPPGKKDPMISMNALKLHLSDFAKARGWAEDLVTPTIYSLVSKQVLRIDRRGKEGPMLGFKV</sequence>
<protein>
    <submittedName>
        <fullName evidence="3">BQ2448_5416 protein</fullName>
    </submittedName>
</protein>
<feature type="compositionally biased region" description="Basic and acidic residues" evidence="2">
    <location>
        <begin position="115"/>
        <end position="126"/>
    </location>
</feature>
<evidence type="ECO:0000313" key="4">
    <source>
        <dbReference type="Proteomes" id="UP000198372"/>
    </source>
</evidence>
<feature type="region of interest" description="Disordered" evidence="2">
    <location>
        <begin position="98"/>
        <end position="126"/>
    </location>
</feature>
<keyword evidence="1" id="KW-0175">Coiled coil</keyword>
<organism evidence="3 4">
    <name type="scientific">Microbotryum intermedium</name>
    <dbReference type="NCBI Taxonomy" id="269621"/>
    <lineage>
        <taxon>Eukaryota</taxon>
        <taxon>Fungi</taxon>
        <taxon>Dikarya</taxon>
        <taxon>Basidiomycota</taxon>
        <taxon>Pucciniomycotina</taxon>
        <taxon>Microbotryomycetes</taxon>
        <taxon>Microbotryales</taxon>
        <taxon>Microbotryaceae</taxon>
        <taxon>Microbotryum</taxon>
    </lineage>
</organism>
<evidence type="ECO:0000256" key="1">
    <source>
        <dbReference type="SAM" id="Coils"/>
    </source>
</evidence>
<feature type="compositionally biased region" description="Polar residues" evidence="2">
    <location>
        <begin position="299"/>
        <end position="315"/>
    </location>
</feature>
<reference evidence="4" key="1">
    <citation type="submission" date="2016-09" db="EMBL/GenBank/DDBJ databases">
        <authorList>
            <person name="Jeantristanb JTB J.-T."/>
            <person name="Ricardo R."/>
        </authorList>
    </citation>
    <scope>NUCLEOTIDE SEQUENCE [LARGE SCALE GENOMIC DNA]</scope>
</reference>
<feature type="region of interest" description="Disordered" evidence="2">
    <location>
        <begin position="454"/>
        <end position="478"/>
    </location>
</feature>